<dbReference type="RefSeq" id="WP_095497277.1">
    <property type="nucleotide sequence ID" value="NZ_BSPO01000002.1"/>
</dbReference>
<protein>
    <submittedName>
        <fullName evidence="1">Thioester dehydrase</fullName>
    </submittedName>
</protein>
<dbReference type="Pfam" id="PF22817">
    <property type="entry name" value="ApeP-like"/>
    <property type="match status" value="1"/>
</dbReference>
<dbReference type="EMBL" id="BSPO01000002">
    <property type="protein sequence ID" value="GLS83162.1"/>
    <property type="molecule type" value="Genomic_DNA"/>
</dbReference>
<dbReference type="PIRSF" id="PIRSF020565">
    <property type="entry name" value="3Ho_Ac_ACP_DH_prd"/>
    <property type="match status" value="1"/>
</dbReference>
<dbReference type="InterPro" id="IPR029069">
    <property type="entry name" value="HotDog_dom_sf"/>
</dbReference>
<gene>
    <name evidence="1" type="ORF">GCM10007894_11390</name>
</gene>
<proteinExistence type="predicted"/>
<dbReference type="Proteomes" id="UP001157439">
    <property type="component" value="Unassembled WGS sequence"/>
</dbReference>
<comment type="caution">
    <text evidence="1">The sequence shown here is derived from an EMBL/GenBank/DDBJ whole genome shotgun (WGS) entry which is preliminary data.</text>
</comment>
<dbReference type="InterPro" id="IPR016776">
    <property type="entry name" value="ApeP-like_dehydratase"/>
</dbReference>
<evidence type="ECO:0000313" key="2">
    <source>
        <dbReference type="Proteomes" id="UP001157439"/>
    </source>
</evidence>
<dbReference type="AlphaFoldDB" id="A0AA37WW92"/>
<dbReference type="SUPFAM" id="SSF54637">
    <property type="entry name" value="Thioesterase/thiol ester dehydrase-isomerase"/>
    <property type="match status" value="1"/>
</dbReference>
<accession>A0AA37WW92</accession>
<evidence type="ECO:0000313" key="1">
    <source>
        <dbReference type="EMBL" id="GLS83162.1"/>
    </source>
</evidence>
<name>A0AA37WW92_9GAMM</name>
<keyword evidence="2" id="KW-1185">Reference proteome</keyword>
<sequence>MTEANYPPIEALLPHSAPMILLDEVLDCNEQEICCGVTISEQGVFYDVHKQGVAAHVGIEFMAQAIGAAAGIKALSTDKPIQVGLLLGGRRYQDQGKVYPLGAVLKVYAKQVMLDEHMGVYQCRIEYQGEVVASAQLNTYRPSQQMLETLKTPA</sequence>
<organism evidence="1 2">
    <name type="scientific">Paraferrimonas haliotis</name>
    <dbReference type="NCBI Taxonomy" id="2013866"/>
    <lineage>
        <taxon>Bacteria</taxon>
        <taxon>Pseudomonadati</taxon>
        <taxon>Pseudomonadota</taxon>
        <taxon>Gammaproteobacteria</taxon>
        <taxon>Alteromonadales</taxon>
        <taxon>Ferrimonadaceae</taxon>
        <taxon>Paraferrimonas</taxon>
    </lineage>
</organism>
<reference evidence="1 2" key="1">
    <citation type="journal article" date="2014" name="Int. J. Syst. Evol. Microbiol.">
        <title>Complete genome sequence of Corynebacterium casei LMG S-19264T (=DSM 44701T), isolated from a smear-ripened cheese.</title>
        <authorList>
            <consortium name="US DOE Joint Genome Institute (JGI-PGF)"/>
            <person name="Walter F."/>
            <person name="Albersmeier A."/>
            <person name="Kalinowski J."/>
            <person name="Ruckert C."/>
        </authorList>
    </citation>
    <scope>NUCLEOTIDE SEQUENCE [LARGE SCALE GENOMIC DNA]</scope>
    <source>
        <strain evidence="1 2">NBRC 112785</strain>
    </source>
</reference>
<dbReference type="Gene3D" id="3.10.129.10">
    <property type="entry name" value="Hotdog Thioesterase"/>
    <property type="match status" value="1"/>
</dbReference>